<dbReference type="EMBL" id="BMMU01000053">
    <property type="protein sequence ID" value="GGJ69229.1"/>
    <property type="molecule type" value="Genomic_DNA"/>
</dbReference>
<dbReference type="Proteomes" id="UP000625682">
    <property type="component" value="Unassembled WGS sequence"/>
</dbReference>
<keyword evidence="3" id="KW-1185">Reference proteome</keyword>
<evidence type="ECO:0000313" key="3">
    <source>
        <dbReference type="Proteomes" id="UP000625682"/>
    </source>
</evidence>
<name>A0A917PB61_9ACTN</name>
<accession>A0A917PB61</accession>
<reference evidence="2" key="1">
    <citation type="journal article" date="2014" name="Int. J. Syst. Evol. Microbiol.">
        <title>Complete genome sequence of Corynebacterium casei LMG S-19264T (=DSM 44701T), isolated from a smear-ripened cheese.</title>
        <authorList>
            <consortium name="US DOE Joint Genome Institute (JGI-PGF)"/>
            <person name="Walter F."/>
            <person name="Albersmeier A."/>
            <person name="Kalinowski J."/>
            <person name="Ruckert C."/>
        </authorList>
    </citation>
    <scope>NUCLEOTIDE SEQUENCE</scope>
    <source>
        <strain evidence="2">CGMCC 4.7272</strain>
    </source>
</reference>
<gene>
    <name evidence="2" type="ORF">GCM10012282_77800</name>
</gene>
<evidence type="ECO:0000313" key="2">
    <source>
        <dbReference type="EMBL" id="GGJ69229.1"/>
    </source>
</evidence>
<feature type="region of interest" description="Disordered" evidence="1">
    <location>
        <begin position="98"/>
        <end position="120"/>
    </location>
</feature>
<protein>
    <submittedName>
        <fullName evidence="2">Uncharacterized protein</fullName>
    </submittedName>
</protein>
<feature type="region of interest" description="Disordered" evidence="1">
    <location>
        <begin position="1"/>
        <end position="40"/>
    </location>
</feature>
<reference evidence="2" key="2">
    <citation type="submission" date="2020-09" db="EMBL/GenBank/DDBJ databases">
        <authorList>
            <person name="Sun Q."/>
            <person name="Zhou Y."/>
        </authorList>
    </citation>
    <scope>NUCLEOTIDE SEQUENCE</scope>
    <source>
        <strain evidence="2">CGMCC 4.7272</strain>
    </source>
</reference>
<evidence type="ECO:0000256" key="1">
    <source>
        <dbReference type="SAM" id="MobiDB-lite"/>
    </source>
</evidence>
<sequence length="120" mass="12877">MAGPIAARGMSHKTREVASDGYHRALAARRQAASPSLADPDIAQAVERQTCAMRELSVRAFPEPDEASAAIEAARAQRRRDAEKTRIAALRQARKDRAARQYGATVAAAAPQPAELRTTA</sequence>
<proteinExistence type="predicted"/>
<comment type="caution">
    <text evidence="2">The sequence shown here is derived from an EMBL/GenBank/DDBJ whole genome shotgun (WGS) entry which is preliminary data.</text>
</comment>
<organism evidence="2 3">
    <name type="scientific">Streptomyces lacrimifluminis</name>
    <dbReference type="NCBI Taxonomy" id="1500077"/>
    <lineage>
        <taxon>Bacteria</taxon>
        <taxon>Bacillati</taxon>
        <taxon>Actinomycetota</taxon>
        <taxon>Actinomycetes</taxon>
        <taxon>Kitasatosporales</taxon>
        <taxon>Streptomycetaceae</taxon>
        <taxon>Streptomyces</taxon>
    </lineage>
</organism>
<feature type="compositionally biased region" description="Low complexity" evidence="1">
    <location>
        <begin position="104"/>
        <end position="114"/>
    </location>
</feature>
<feature type="compositionally biased region" description="Basic and acidic residues" evidence="1">
    <location>
        <begin position="13"/>
        <end position="23"/>
    </location>
</feature>
<dbReference type="AlphaFoldDB" id="A0A917PB61"/>
<dbReference type="RefSeq" id="WP_229695671.1">
    <property type="nucleotide sequence ID" value="NZ_BAABER010000058.1"/>
</dbReference>